<dbReference type="AlphaFoldDB" id="A0A8J6DQD0"/>
<keyword evidence="11" id="KW-0325">Glycoprotein</keyword>
<evidence type="ECO:0000256" key="12">
    <source>
        <dbReference type="PROSITE-ProRule" id="PRU00076"/>
    </source>
</evidence>
<feature type="transmembrane region" description="Helical" evidence="14">
    <location>
        <begin position="694"/>
        <end position="718"/>
    </location>
</feature>
<dbReference type="EMBL" id="JAGFMF010011667">
    <property type="protein sequence ID" value="KAG8516816.1"/>
    <property type="molecule type" value="Genomic_DNA"/>
</dbReference>
<dbReference type="PANTHER" id="PTHR14789">
    <property type="entry name" value="CHONDROLECTIN VARIANT CHODLFDELTAE"/>
    <property type="match status" value="1"/>
</dbReference>
<dbReference type="FunFam" id="2.10.25.10:FF:000038">
    <property type="entry name" value="Fibrillin 2"/>
    <property type="match status" value="1"/>
</dbReference>
<dbReference type="PANTHER" id="PTHR14789:SF8">
    <property type="entry name" value="C-TYPE LECTIN DOMAIN FAMILY 14 MEMBER A PRECURSOR-RELATED"/>
    <property type="match status" value="1"/>
</dbReference>
<keyword evidence="5" id="KW-0732">Signal</keyword>
<comment type="subcellular location">
    <subcellularLocation>
        <location evidence="1">Membrane</location>
        <topology evidence="1">Single-pass type I membrane protein</topology>
    </subcellularLocation>
</comment>
<protein>
    <submittedName>
        <fullName evidence="17">Complement component C1q receptor</fullName>
    </submittedName>
</protein>
<keyword evidence="6" id="KW-0430">Lectin</keyword>
<proteinExistence type="predicted"/>
<feature type="compositionally biased region" description="Basic and acidic residues" evidence="13">
    <location>
        <begin position="745"/>
        <end position="757"/>
    </location>
</feature>
<feature type="compositionally biased region" description="Polar residues" evidence="13">
    <location>
        <begin position="1"/>
        <end position="15"/>
    </location>
</feature>
<evidence type="ECO:0000256" key="4">
    <source>
        <dbReference type="ARBA" id="ARBA00022692"/>
    </source>
</evidence>
<dbReference type="FunFam" id="2.10.25.10:FF:000002">
    <property type="entry name" value="Latent-transforming growth factor beta-binding protein 3"/>
    <property type="match status" value="1"/>
</dbReference>
<dbReference type="InterPro" id="IPR000152">
    <property type="entry name" value="EGF-type_Asp/Asn_hydroxyl_site"/>
</dbReference>
<dbReference type="InterPro" id="IPR001304">
    <property type="entry name" value="C-type_lectin-like"/>
</dbReference>
<keyword evidence="7" id="KW-0677">Repeat</keyword>
<dbReference type="InterPro" id="IPR016187">
    <property type="entry name" value="CTDL_fold"/>
</dbReference>
<dbReference type="InterPro" id="IPR051505">
    <property type="entry name" value="C-type_lectin_domain"/>
</dbReference>
<comment type="caution">
    <text evidence="12">Lacks conserved residue(s) required for the propagation of feature annotation.</text>
</comment>
<organism evidence="17 18">
    <name type="scientific">Galemys pyrenaicus</name>
    <name type="common">Iberian desman</name>
    <name type="synonym">Pyrenean desman</name>
    <dbReference type="NCBI Taxonomy" id="202257"/>
    <lineage>
        <taxon>Eukaryota</taxon>
        <taxon>Metazoa</taxon>
        <taxon>Chordata</taxon>
        <taxon>Craniata</taxon>
        <taxon>Vertebrata</taxon>
        <taxon>Euteleostomi</taxon>
        <taxon>Mammalia</taxon>
        <taxon>Eutheria</taxon>
        <taxon>Laurasiatheria</taxon>
        <taxon>Eulipotyphla</taxon>
        <taxon>Talpidae</taxon>
        <taxon>Galemys</taxon>
    </lineage>
</organism>
<evidence type="ECO:0000256" key="7">
    <source>
        <dbReference type="ARBA" id="ARBA00022737"/>
    </source>
</evidence>
<evidence type="ECO:0000256" key="11">
    <source>
        <dbReference type="ARBA" id="ARBA00023180"/>
    </source>
</evidence>
<dbReference type="Pfam" id="PF00059">
    <property type="entry name" value="Lectin_C"/>
    <property type="match status" value="1"/>
</dbReference>
<keyword evidence="3" id="KW-0597">Phosphoprotein</keyword>
<dbReference type="InterPro" id="IPR016186">
    <property type="entry name" value="C-type_lectin-like/link_sf"/>
</dbReference>
<dbReference type="SUPFAM" id="SSF57196">
    <property type="entry name" value="EGF/Laminin"/>
    <property type="match status" value="2"/>
</dbReference>
<dbReference type="Pfam" id="PF07645">
    <property type="entry name" value="EGF_CA"/>
    <property type="match status" value="2"/>
</dbReference>
<feature type="compositionally biased region" description="Basic and acidic residues" evidence="13">
    <location>
        <begin position="724"/>
        <end position="733"/>
    </location>
</feature>
<dbReference type="FunFam" id="2.10.25.10:FF:000809">
    <property type="entry name" value="Complement component C1q receptor"/>
    <property type="match status" value="1"/>
</dbReference>
<feature type="region of interest" description="Disordered" evidence="13">
    <location>
        <begin position="724"/>
        <end position="757"/>
    </location>
</feature>
<evidence type="ECO:0000259" key="15">
    <source>
        <dbReference type="PROSITE" id="PS50026"/>
    </source>
</evidence>
<evidence type="ECO:0000256" key="1">
    <source>
        <dbReference type="ARBA" id="ARBA00004479"/>
    </source>
</evidence>
<dbReference type="PROSITE" id="PS50041">
    <property type="entry name" value="C_TYPE_LECTIN_2"/>
    <property type="match status" value="1"/>
</dbReference>
<dbReference type="PROSITE" id="PS00010">
    <property type="entry name" value="ASX_HYDROXYL"/>
    <property type="match status" value="3"/>
</dbReference>
<keyword evidence="4 14" id="KW-0812">Transmembrane</keyword>
<dbReference type="FunFam" id="2.10.25.10:FF:000606">
    <property type="entry name" value="Complement component C1q receptor"/>
    <property type="match status" value="1"/>
</dbReference>
<dbReference type="PROSITE" id="PS50026">
    <property type="entry name" value="EGF_3"/>
    <property type="match status" value="3"/>
</dbReference>
<keyword evidence="8 14" id="KW-1133">Transmembrane helix</keyword>
<dbReference type="InterPro" id="IPR000742">
    <property type="entry name" value="EGF"/>
</dbReference>
<keyword evidence="18" id="KW-1185">Reference proteome</keyword>
<dbReference type="CDD" id="cd03600">
    <property type="entry name" value="CLECT_thrombomodulin_like"/>
    <property type="match status" value="1"/>
</dbReference>
<feature type="domain" description="C-type lectin" evidence="16">
    <location>
        <begin position="146"/>
        <end position="280"/>
    </location>
</feature>
<dbReference type="SUPFAM" id="SSF56436">
    <property type="entry name" value="C-type lectin-like"/>
    <property type="match status" value="1"/>
</dbReference>
<evidence type="ECO:0000256" key="14">
    <source>
        <dbReference type="SAM" id="Phobius"/>
    </source>
</evidence>
<feature type="domain" description="EGF-like" evidence="15">
    <location>
        <begin position="541"/>
        <end position="582"/>
    </location>
</feature>
<dbReference type="OrthoDB" id="10045365at2759"/>
<comment type="caution">
    <text evidence="17">The sequence shown here is derived from an EMBL/GenBank/DDBJ whole genome shotgun (WGS) entry which is preliminary data.</text>
</comment>
<keyword evidence="9 14" id="KW-0472">Membrane</keyword>
<gene>
    <name evidence="17" type="ORF">J0S82_015604</name>
</gene>
<dbReference type="Gene3D" id="2.10.25.10">
    <property type="entry name" value="Laminin"/>
    <property type="match status" value="5"/>
</dbReference>
<dbReference type="SMART" id="SM00179">
    <property type="entry name" value="EGF_CA"/>
    <property type="match status" value="5"/>
</dbReference>
<feature type="compositionally biased region" description="Basic residues" evidence="13">
    <location>
        <begin position="42"/>
        <end position="53"/>
    </location>
</feature>
<dbReference type="InterPro" id="IPR026823">
    <property type="entry name" value="cEGF"/>
</dbReference>
<evidence type="ECO:0000256" key="8">
    <source>
        <dbReference type="ARBA" id="ARBA00022989"/>
    </source>
</evidence>
<feature type="region of interest" description="Disordered" evidence="13">
    <location>
        <begin position="1"/>
        <end position="53"/>
    </location>
</feature>
<dbReference type="GO" id="GO:0005509">
    <property type="term" value="F:calcium ion binding"/>
    <property type="evidence" value="ECO:0007669"/>
    <property type="project" value="InterPro"/>
</dbReference>
<reference evidence="17" key="1">
    <citation type="journal article" date="2021" name="Evol. Appl.">
        <title>The genome of the Pyrenean desman and the effects of bottlenecks and inbreeding on the genomic landscape of an endangered species.</title>
        <authorList>
            <person name="Escoda L."/>
            <person name="Castresana J."/>
        </authorList>
    </citation>
    <scope>NUCLEOTIDE SEQUENCE</scope>
    <source>
        <strain evidence="17">IBE-C5619</strain>
    </source>
</reference>
<dbReference type="InterPro" id="IPR001881">
    <property type="entry name" value="EGF-like_Ca-bd_dom"/>
</dbReference>
<name>A0A8J6DQD0_GALPY</name>
<dbReference type="GO" id="GO:0016020">
    <property type="term" value="C:membrane"/>
    <property type="evidence" value="ECO:0007669"/>
    <property type="project" value="UniProtKB-SubCell"/>
</dbReference>
<evidence type="ECO:0000313" key="17">
    <source>
        <dbReference type="EMBL" id="KAG8516816.1"/>
    </source>
</evidence>
<evidence type="ECO:0000256" key="10">
    <source>
        <dbReference type="ARBA" id="ARBA00023157"/>
    </source>
</evidence>
<sequence>MQTSSPNTTHCTSPARSHRDPAKLPSPFYDQQNRDEGNRSQKAIHCRKPQHPVRNKKYNGTGCALGQGDVKSPQPLCPALSQSVCCRALSSPWSSAGVAAVTPGLQPPPEGNTEDMMATSTDLLLLLLLGQSWAGASADQEAVVCADTACYTAHWGKLSAAEAQLHCSDNGGNLATVKSEEEAQHIQRALTQLLKLLKVPLGARISKFWIGLQREKGKCLDPNLPLKGFSWVSGGEDTLYTNWHKEVKSTCTFKRCVSLLLDPSLEPQAGRFPKWSESPCGGPDFPGSNIEGFVCKFSFKGMCRPLGLGGPGQVNYTTPFHATSSSLEAVPFATMAHVACGDEGESGQHYLICREKEPHVFDWGRAGPLCVSPKYGCNFNNGGCHQECFEGGDGSFRCGCRPGFRLLDDLVTCASRNPCSSNPCRGTATCISGPQGKGYTCRCPPGYQLDSSLRGCVDVDECQDTPCPQECVNAPGSFRCECWVGYKPSGGLGEETCQDVDECAVDSSLCDQNCTNIPGSFLCSCQKGYILTPEDGTQCQDVDECAGPQGRLCQGRCFNTPGSFYCSCQPGWEVAPDNITCIMGPVATGPSTGPPQGKDTGDKEHKPMSFATTFSSTVAPEGTSEVVPTTRRSFVLHNTPIMPSPPEMLAPSGPPDIQRKLSTYDPTVTTGLEESTGGEFMVKQSNGTDGQKLLLFYILGTVVAILLLLALALGLLIYHKRRARREEMKEKKPQSAADSYSWVPDRAEGRAMENQYR</sequence>
<dbReference type="SMART" id="SM00181">
    <property type="entry name" value="EGF"/>
    <property type="match status" value="5"/>
</dbReference>
<feature type="domain" description="EGF-like" evidence="15">
    <location>
        <begin position="415"/>
        <end position="453"/>
    </location>
</feature>
<evidence type="ECO:0000256" key="9">
    <source>
        <dbReference type="ARBA" id="ARBA00023136"/>
    </source>
</evidence>
<keyword evidence="10 12" id="KW-1015">Disulfide bond</keyword>
<feature type="domain" description="EGF-like" evidence="15">
    <location>
        <begin position="458"/>
        <end position="498"/>
    </location>
</feature>
<evidence type="ECO:0000256" key="2">
    <source>
        <dbReference type="ARBA" id="ARBA00022536"/>
    </source>
</evidence>
<dbReference type="GO" id="GO:0030246">
    <property type="term" value="F:carbohydrate binding"/>
    <property type="evidence" value="ECO:0007669"/>
    <property type="project" value="UniProtKB-KW"/>
</dbReference>
<evidence type="ECO:0000313" key="18">
    <source>
        <dbReference type="Proteomes" id="UP000700334"/>
    </source>
</evidence>
<keyword evidence="17" id="KW-0675">Receptor</keyword>
<evidence type="ECO:0000256" key="5">
    <source>
        <dbReference type="ARBA" id="ARBA00022729"/>
    </source>
</evidence>
<evidence type="ECO:0000259" key="16">
    <source>
        <dbReference type="PROSITE" id="PS50041"/>
    </source>
</evidence>
<dbReference type="Pfam" id="PF12662">
    <property type="entry name" value="cEGF"/>
    <property type="match status" value="1"/>
</dbReference>
<dbReference type="SMART" id="SM00034">
    <property type="entry name" value="CLECT"/>
    <property type="match status" value="1"/>
</dbReference>
<evidence type="ECO:0000256" key="3">
    <source>
        <dbReference type="ARBA" id="ARBA00022553"/>
    </source>
</evidence>
<evidence type="ECO:0000256" key="13">
    <source>
        <dbReference type="SAM" id="MobiDB-lite"/>
    </source>
</evidence>
<dbReference type="SUPFAM" id="SSF57184">
    <property type="entry name" value="Growth factor receptor domain"/>
    <property type="match status" value="1"/>
</dbReference>
<keyword evidence="2 12" id="KW-0245">EGF-like domain</keyword>
<dbReference type="InterPro" id="IPR018097">
    <property type="entry name" value="EGF_Ca-bd_CS"/>
</dbReference>
<accession>A0A8J6DQD0</accession>
<dbReference type="InterPro" id="IPR049883">
    <property type="entry name" value="NOTCH1_EGF-like"/>
</dbReference>
<dbReference type="CDD" id="cd00054">
    <property type="entry name" value="EGF_CA"/>
    <property type="match status" value="3"/>
</dbReference>
<dbReference type="PROSITE" id="PS01186">
    <property type="entry name" value="EGF_2"/>
    <property type="match status" value="1"/>
</dbReference>
<dbReference type="Gene3D" id="3.10.100.10">
    <property type="entry name" value="Mannose-Binding Protein A, subunit A"/>
    <property type="match status" value="1"/>
</dbReference>
<dbReference type="PROSITE" id="PS01187">
    <property type="entry name" value="EGF_CA"/>
    <property type="match status" value="2"/>
</dbReference>
<feature type="disulfide bond" evidence="12">
    <location>
        <begin position="424"/>
        <end position="441"/>
    </location>
</feature>
<dbReference type="Proteomes" id="UP000700334">
    <property type="component" value="Unassembled WGS sequence"/>
</dbReference>
<dbReference type="InterPro" id="IPR009030">
    <property type="entry name" value="Growth_fac_rcpt_cys_sf"/>
</dbReference>
<evidence type="ECO:0000256" key="6">
    <source>
        <dbReference type="ARBA" id="ARBA00022734"/>
    </source>
</evidence>